<evidence type="ECO:0000313" key="1">
    <source>
        <dbReference type="EMBL" id="KAH1114928.1"/>
    </source>
</evidence>
<evidence type="ECO:0000313" key="2">
    <source>
        <dbReference type="Proteomes" id="UP000828251"/>
    </source>
</evidence>
<sequence>MVFLLSRLFYMKQDIPNLTLDHGEEEAWQIQLEEKESNNKYELLFDGHFPYEEYGSILSNEDNVIGRSLNYGFEKEVFFFSYSMMWISIRFSTIALEYLTIIF</sequence>
<dbReference type="Proteomes" id="UP000828251">
    <property type="component" value="Unassembled WGS sequence"/>
</dbReference>
<keyword evidence="2" id="KW-1185">Reference proteome</keyword>
<name>A0A9D4AGC6_9ROSI</name>
<proteinExistence type="predicted"/>
<comment type="caution">
    <text evidence="1">The sequence shown here is derived from an EMBL/GenBank/DDBJ whole genome shotgun (WGS) entry which is preliminary data.</text>
</comment>
<reference evidence="1 2" key="1">
    <citation type="journal article" date="2021" name="Plant Biotechnol. J.">
        <title>Multi-omics assisted identification of the key and species-specific regulatory components of drought-tolerant mechanisms in Gossypium stocksii.</title>
        <authorList>
            <person name="Yu D."/>
            <person name="Ke L."/>
            <person name="Zhang D."/>
            <person name="Wu Y."/>
            <person name="Sun Y."/>
            <person name="Mei J."/>
            <person name="Sun J."/>
            <person name="Sun Y."/>
        </authorList>
    </citation>
    <scope>NUCLEOTIDE SEQUENCE [LARGE SCALE GENOMIC DNA]</scope>
    <source>
        <strain evidence="2">cv. E1</strain>
        <tissue evidence="1">Leaf</tissue>
    </source>
</reference>
<accession>A0A9D4AGC6</accession>
<gene>
    <name evidence="1" type="ORF">J1N35_008306</name>
</gene>
<organism evidence="1 2">
    <name type="scientific">Gossypium stocksii</name>
    <dbReference type="NCBI Taxonomy" id="47602"/>
    <lineage>
        <taxon>Eukaryota</taxon>
        <taxon>Viridiplantae</taxon>
        <taxon>Streptophyta</taxon>
        <taxon>Embryophyta</taxon>
        <taxon>Tracheophyta</taxon>
        <taxon>Spermatophyta</taxon>
        <taxon>Magnoliopsida</taxon>
        <taxon>eudicotyledons</taxon>
        <taxon>Gunneridae</taxon>
        <taxon>Pentapetalae</taxon>
        <taxon>rosids</taxon>
        <taxon>malvids</taxon>
        <taxon>Malvales</taxon>
        <taxon>Malvaceae</taxon>
        <taxon>Malvoideae</taxon>
        <taxon>Gossypium</taxon>
    </lineage>
</organism>
<protein>
    <submittedName>
        <fullName evidence="1">Uncharacterized protein</fullName>
    </submittedName>
</protein>
<dbReference type="EMBL" id="JAIQCV010000003">
    <property type="protein sequence ID" value="KAH1114928.1"/>
    <property type="molecule type" value="Genomic_DNA"/>
</dbReference>
<dbReference type="AlphaFoldDB" id="A0A9D4AGC6"/>